<dbReference type="NCBIfam" id="TIGR00229">
    <property type="entry name" value="sensory_box"/>
    <property type="match status" value="1"/>
</dbReference>
<dbReference type="CDD" id="cd01949">
    <property type="entry name" value="GGDEF"/>
    <property type="match status" value="1"/>
</dbReference>
<dbReference type="InterPro" id="IPR000160">
    <property type="entry name" value="GGDEF_dom"/>
</dbReference>
<keyword evidence="1" id="KW-0812">Transmembrane</keyword>
<feature type="transmembrane region" description="Helical" evidence="1">
    <location>
        <begin position="146"/>
        <end position="170"/>
    </location>
</feature>
<dbReference type="PANTHER" id="PTHR46663:SF4">
    <property type="entry name" value="DIGUANYLATE CYCLASE DGCT-RELATED"/>
    <property type="match status" value="1"/>
</dbReference>
<dbReference type="InterPro" id="IPR052163">
    <property type="entry name" value="DGC-Regulatory_Protein"/>
</dbReference>
<dbReference type="InterPro" id="IPR000014">
    <property type="entry name" value="PAS"/>
</dbReference>
<protein>
    <submittedName>
        <fullName evidence="4">Sensor domain-containing diguanylate cyclase</fullName>
    </submittedName>
</protein>
<dbReference type="Proteomes" id="UP000265955">
    <property type="component" value="Unassembled WGS sequence"/>
</dbReference>
<evidence type="ECO:0000313" key="5">
    <source>
        <dbReference type="Proteomes" id="UP000265955"/>
    </source>
</evidence>
<feature type="transmembrane region" description="Helical" evidence="1">
    <location>
        <begin position="12"/>
        <end position="38"/>
    </location>
</feature>
<dbReference type="FunFam" id="3.30.70.270:FF:000001">
    <property type="entry name" value="Diguanylate cyclase domain protein"/>
    <property type="match status" value="1"/>
</dbReference>
<evidence type="ECO:0000259" key="2">
    <source>
        <dbReference type="PROSITE" id="PS50112"/>
    </source>
</evidence>
<organism evidence="4 5">
    <name type="scientific">Noviherbaspirillum saxi</name>
    <dbReference type="NCBI Taxonomy" id="2320863"/>
    <lineage>
        <taxon>Bacteria</taxon>
        <taxon>Pseudomonadati</taxon>
        <taxon>Pseudomonadota</taxon>
        <taxon>Betaproteobacteria</taxon>
        <taxon>Burkholderiales</taxon>
        <taxon>Oxalobacteraceae</taxon>
        <taxon>Noviherbaspirillum</taxon>
    </lineage>
</organism>
<dbReference type="PROSITE" id="PS50887">
    <property type="entry name" value="GGDEF"/>
    <property type="match status" value="1"/>
</dbReference>
<dbReference type="GO" id="GO:0003824">
    <property type="term" value="F:catalytic activity"/>
    <property type="evidence" value="ECO:0007669"/>
    <property type="project" value="UniProtKB-ARBA"/>
</dbReference>
<sequence length="533" mass="58995">MPMLQLFRTSLVFRTTVSVVLVVLLVGVFFTVVALSLLNDRERLQTAAHLDELLKTVESTVSISCFLQDKNLASEVSRGLMKNRVVKSVIIVEEGTVLAQEGRPSGTSGLRRTITSPFDASKPICQIVMEPNEAVIEEQVSRSSRLIVYLLLMQAAAVGLTVVIGVWKWVIEPIKTISDQLHRLPVEAGARLQLSRKYAKDEIARMVGDVNALITSLVKTLHQERELRIWREREEKRFRTIFENAETGIFVIDKNGYIFSYNPAFVRTLGIQEGDLSDRTKTSLPVLLGMSMESGNAIIARSLTENRVVAEDVRIDSGGREPRWISLVLNPVEEGMLQGLINDISERKKSEESANRLAMTDRLTGIANRLAFETKLADLAERAALDSGEPYILMLMDLDGFKQVNDTHGHDAGDAVLRHFAGLLESTVRKSDFIGRLGGDEFVILLESPIPREGVERIAQKIIASLAAPIRIGRDVEAKVGASIGIAFSREAADKDAVFKLADEAMYRAKRAGKNTYRMHPEDADADAIVGSE</sequence>
<dbReference type="InterPro" id="IPR029787">
    <property type="entry name" value="Nucleotide_cyclase"/>
</dbReference>
<reference evidence="5" key="1">
    <citation type="submission" date="2018-09" db="EMBL/GenBank/DDBJ databases">
        <authorList>
            <person name="Zhu H."/>
        </authorList>
    </citation>
    <scope>NUCLEOTIDE SEQUENCE [LARGE SCALE GENOMIC DNA]</scope>
    <source>
        <strain evidence="5">K1R23-30</strain>
    </source>
</reference>
<accession>A0A3A3FHK8</accession>
<feature type="domain" description="GGDEF" evidence="3">
    <location>
        <begin position="389"/>
        <end position="522"/>
    </location>
</feature>
<evidence type="ECO:0000259" key="3">
    <source>
        <dbReference type="PROSITE" id="PS50887"/>
    </source>
</evidence>
<dbReference type="Gene3D" id="3.30.70.270">
    <property type="match status" value="1"/>
</dbReference>
<dbReference type="AlphaFoldDB" id="A0A3A3FHK8"/>
<keyword evidence="1" id="KW-0472">Membrane</keyword>
<dbReference type="SMART" id="SM00267">
    <property type="entry name" value="GGDEF"/>
    <property type="match status" value="1"/>
</dbReference>
<dbReference type="InterPro" id="IPR035965">
    <property type="entry name" value="PAS-like_dom_sf"/>
</dbReference>
<keyword evidence="1" id="KW-1133">Transmembrane helix</keyword>
<comment type="caution">
    <text evidence="4">The sequence shown here is derived from an EMBL/GenBank/DDBJ whole genome shotgun (WGS) entry which is preliminary data.</text>
</comment>
<keyword evidence="5" id="KW-1185">Reference proteome</keyword>
<dbReference type="Gene3D" id="3.30.450.20">
    <property type="entry name" value="PAS domain"/>
    <property type="match status" value="1"/>
</dbReference>
<dbReference type="Pfam" id="PF00990">
    <property type="entry name" value="GGDEF"/>
    <property type="match status" value="1"/>
</dbReference>
<dbReference type="PANTHER" id="PTHR46663">
    <property type="entry name" value="DIGUANYLATE CYCLASE DGCT-RELATED"/>
    <property type="match status" value="1"/>
</dbReference>
<dbReference type="InterPro" id="IPR043128">
    <property type="entry name" value="Rev_trsase/Diguanyl_cyclase"/>
</dbReference>
<gene>
    <name evidence="4" type="ORF">D3871_24685</name>
</gene>
<dbReference type="CDD" id="cd00130">
    <property type="entry name" value="PAS"/>
    <property type="match status" value="1"/>
</dbReference>
<evidence type="ECO:0000256" key="1">
    <source>
        <dbReference type="SAM" id="Phobius"/>
    </source>
</evidence>
<feature type="domain" description="PAS" evidence="2">
    <location>
        <begin position="234"/>
        <end position="280"/>
    </location>
</feature>
<dbReference type="PROSITE" id="PS50112">
    <property type="entry name" value="PAS"/>
    <property type="match status" value="1"/>
</dbReference>
<dbReference type="Pfam" id="PF13188">
    <property type="entry name" value="PAS_8"/>
    <property type="match status" value="1"/>
</dbReference>
<dbReference type="SUPFAM" id="SSF55073">
    <property type="entry name" value="Nucleotide cyclase"/>
    <property type="match status" value="1"/>
</dbReference>
<evidence type="ECO:0000313" key="4">
    <source>
        <dbReference type="EMBL" id="RJF91878.1"/>
    </source>
</evidence>
<name>A0A3A3FHK8_9BURK</name>
<dbReference type="SMART" id="SM00091">
    <property type="entry name" value="PAS"/>
    <property type="match status" value="1"/>
</dbReference>
<dbReference type="EMBL" id="QYUO01000003">
    <property type="protein sequence ID" value="RJF91878.1"/>
    <property type="molecule type" value="Genomic_DNA"/>
</dbReference>
<dbReference type="SUPFAM" id="SSF55785">
    <property type="entry name" value="PYP-like sensor domain (PAS domain)"/>
    <property type="match status" value="1"/>
</dbReference>
<proteinExistence type="predicted"/>
<dbReference type="NCBIfam" id="TIGR00254">
    <property type="entry name" value="GGDEF"/>
    <property type="match status" value="1"/>
</dbReference>